<feature type="compositionally biased region" description="Basic and acidic residues" evidence="6">
    <location>
        <begin position="637"/>
        <end position="648"/>
    </location>
</feature>
<evidence type="ECO:0000256" key="1">
    <source>
        <dbReference type="ARBA" id="ARBA00022679"/>
    </source>
</evidence>
<proteinExistence type="predicted"/>
<dbReference type="SUPFAM" id="SSF56112">
    <property type="entry name" value="Protein kinase-like (PK-like)"/>
    <property type="match status" value="1"/>
</dbReference>
<dbReference type="GO" id="GO:0005524">
    <property type="term" value="F:ATP binding"/>
    <property type="evidence" value="ECO:0007669"/>
    <property type="project" value="UniProtKB-UniRule"/>
</dbReference>
<feature type="region of interest" description="Disordered" evidence="6">
    <location>
        <begin position="637"/>
        <end position="699"/>
    </location>
</feature>
<dbReference type="Gene3D" id="2.160.20.10">
    <property type="entry name" value="Single-stranded right-handed beta-helix, Pectin lyase-like"/>
    <property type="match status" value="1"/>
</dbReference>
<dbReference type="Gene3D" id="3.90.1580.10">
    <property type="entry name" value="paralog of FGE (formylglycine-generating enzyme)"/>
    <property type="match status" value="1"/>
</dbReference>
<dbReference type="EC" id="2.7.11.1" evidence="8"/>
<dbReference type="InterPro" id="IPR008271">
    <property type="entry name" value="Ser/Thr_kinase_AS"/>
</dbReference>
<dbReference type="Pfam" id="PF00069">
    <property type="entry name" value="Pkinase"/>
    <property type="match status" value="1"/>
</dbReference>
<evidence type="ECO:0000256" key="3">
    <source>
        <dbReference type="ARBA" id="ARBA00022777"/>
    </source>
</evidence>
<dbReference type="InterPro" id="IPR011009">
    <property type="entry name" value="Kinase-like_dom_sf"/>
</dbReference>
<evidence type="ECO:0000256" key="4">
    <source>
        <dbReference type="ARBA" id="ARBA00022840"/>
    </source>
</evidence>
<dbReference type="SMART" id="SM00220">
    <property type="entry name" value="S_TKc"/>
    <property type="match status" value="1"/>
</dbReference>
<dbReference type="EMBL" id="CP036526">
    <property type="protein sequence ID" value="QDT08397.1"/>
    <property type="molecule type" value="Genomic_DNA"/>
</dbReference>
<dbReference type="Pfam" id="PF13229">
    <property type="entry name" value="Beta_helix"/>
    <property type="match status" value="1"/>
</dbReference>
<feature type="region of interest" description="Disordered" evidence="6">
    <location>
        <begin position="102"/>
        <end position="141"/>
    </location>
</feature>
<dbReference type="GO" id="GO:0004674">
    <property type="term" value="F:protein serine/threonine kinase activity"/>
    <property type="evidence" value="ECO:0007669"/>
    <property type="project" value="UniProtKB-EC"/>
</dbReference>
<protein>
    <submittedName>
        <fullName evidence="8">Serine/threonine-protein kinase PknB</fullName>
        <ecNumber evidence="8">2.7.11.1</ecNumber>
    </submittedName>
</protein>
<feature type="compositionally biased region" description="Polar residues" evidence="6">
    <location>
        <begin position="117"/>
        <end position="135"/>
    </location>
</feature>
<keyword evidence="2 5" id="KW-0547">Nucleotide-binding</keyword>
<evidence type="ECO:0000256" key="2">
    <source>
        <dbReference type="ARBA" id="ARBA00022741"/>
    </source>
</evidence>
<dbReference type="InterPro" id="IPR017441">
    <property type="entry name" value="Protein_kinase_ATP_BS"/>
</dbReference>
<dbReference type="InterPro" id="IPR042095">
    <property type="entry name" value="SUMF_sf"/>
</dbReference>
<sequence length="1315" mass="143228">MNDPNSTDLLNGLCKQFDSAWQSPTPPSIESYAKEVNADRRSELLEHLIQIELHWRSDQEPSPTEAEFVRRFPEHQSAVHTAFQAYAEGDSTGHLWATSSDDDQSILQQGGGHGAAQTRTAAQTHGTTKGQTANQLDDHSIDTTNEPAEFELGSTIDQSLYQARSVADHDEFGTSDEQLGLSRSRSNTRSRKREIEDPSRPKFIDKFRIRRTLGKGAFGVVYLARDEELQRDVAIKVSLVSSDKLQAQMRQEAAKLAQLESPGIVPVYHIGTTDDQAVYIVQKYIKGYTLRDLIKKRTLSPARAAQLTQAIAQNLEAAHLRDILHRDLKPDNILIDDVGKPWIADFGLAISEEEQLERGPELAGTLPYMSPEQVRGRVDFLDPRSDIWALGVMYYEMLTGKRPFTGKSRESFSEQICQLDPRPLQQRAPGHLTSEMNAIFLKCCEKKPSDRYATVRELSDDLTVLISNGLSNQNIAGAFMSPELGDSIVELSDQSRRSSGHSSPGSANLSADKASTSASLKTPLVRGIMLTAGLIGLVAMSVIGTVIAISHYLPKPVALVQPKPSDSNAIGDSAEENKPDHLADKTIKASATKSLSPITTTEALPSIASEKPAALENTAAIVVTESEVSMDVDAQIDKPNDESLDPKEPLPTLAPVTGKDDVDAETSSPESAEKMDAPSPVETTKPAEQPKPAEAKFNGSIDKPWVVAMDGSGSHQTIQAALDEEVPDAVIELRPGVYNESLIIRMPTTIRGTDGANADRALCRIVSARETTVTVDCDDLDLARLSNLTIDSRHGSARAKATHAIDLISGTVVLDDCNVISTGKLCVTLASTTRFGARKCEFVSQSSFAVVSDDQPLLQIIECRFPKAGLKIDGGRSTSVSRSQFTSDIGIEVSRRRSAVKIDKCEFRDNSDTGIKIDAGGKVDATGSTWSQSKQAITVTNGTCTVTNDCSVDGGELAFKVQEGDLKLADVSIQDVPIGLQHAGKANVGLKHVRFDNCDQFTNSLGMSMRLIRAGEFRMGSRTPAGKVPLANSFPHLDPNLSHMLVMGVSNEYPVHKVAHTSDFYLSATEITVGQFRQFVDATNYRTDSERSPKGGGGFRLAAGKSVFDPQYSWKNPGFAQDDNHPVTLVTWNDANEFCKWLSDQEGCHCDLPSEAQWEYACRAGTDTAFHTGDAADSVAKGGNTWDLTAKEQRERVKTAFAAAIDPAPVINRTDGFVFTAPVGTFTPNKFGLFDMHGNVSEWCRDLFDKDMYSKSKLKDPEGPVDDPANSRARVSRGGGWVHHAIACRSAVRTFYDPKTAISYQGFRILVKTKP</sequence>
<dbReference type="Proteomes" id="UP000319817">
    <property type="component" value="Chromosome"/>
</dbReference>
<dbReference type="SUPFAM" id="SSF56436">
    <property type="entry name" value="C-type lectin-like"/>
    <property type="match status" value="1"/>
</dbReference>
<dbReference type="InterPro" id="IPR012334">
    <property type="entry name" value="Pectin_lyas_fold"/>
</dbReference>
<name>A0A517NMN7_9BACT</name>
<keyword evidence="1 8" id="KW-0808">Transferase</keyword>
<keyword evidence="9" id="KW-1185">Reference proteome</keyword>
<dbReference type="SUPFAM" id="SSF51126">
    <property type="entry name" value="Pectin lyase-like"/>
    <property type="match status" value="1"/>
</dbReference>
<gene>
    <name evidence="8" type="primary">pknB_2</name>
    <name evidence="8" type="ORF">K239x_03360</name>
</gene>
<dbReference type="InterPro" id="IPR005532">
    <property type="entry name" value="SUMF_dom"/>
</dbReference>
<dbReference type="PROSITE" id="PS00108">
    <property type="entry name" value="PROTEIN_KINASE_ST"/>
    <property type="match status" value="1"/>
</dbReference>
<dbReference type="InterPro" id="IPR000719">
    <property type="entry name" value="Prot_kinase_dom"/>
</dbReference>
<dbReference type="RefSeq" id="WP_419189555.1">
    <property type="nucleotide sequence ID" value="NZ_CP036526.1"/>
</dbReference>
<feature type="domain" description="Protein kinase" evidence="7">
    <location>
        <begin position="207"/>
        <end position="464"/>
    </location>
</feature>
<feature type="compositionally biased region" description="Low complexity" evidence="6">
    <location>
        <begin position="500"/>
        <end position="510"/>
    </location>
</feature>
<evidence type="ECO:0000313" key="8">
    <source>
        <dbReference type="EMBL" id="QDT08397.1"/>
    </source>
</evidence>
<feature type="region of interest" description="Disordered" evidence="6">
    <location>
        <begin position="492"/>
        <end position="514"/>
    </location>
</feature>
<organism evidence="8 9">
    <name type="scientific">Stieleria marina</name>
    <dbReference type="NCBI Taxonomy" id="1930275"/>
    <lineage>
        <taxon>Bacteria</taxon>
        <taxon>Pseudomonadati</taxon>
        <taxon>Planctomycetota</taxon>
        <taxon>Planctomycetia</taxon>
        <taxon>Pirellulales</taxon>
        <taxon>Pirellulaceae</taxon>
        <taxon>Stieleria</taxon>
    </lineage>
</organism>
<keyword evidence="4 5" id="KW-0067">ATP-binding</keyword>
<evidence type="ECO:0000256" key="6">
    <source>
        <dbReference type="SAM" id="MobiDB-lite"/>
    </source>
</evidence>
<dbReference type="InterPro" id="IPR016187">
    <property type="entry name" value="CTDL_fold"/>
</dbReference>
<evidence type="ECO:0000256" key="5">
    <source>
        <dbReference type="PROSITE-ProRule" id="PRU10141"/>
    </source>
</evidence>
<dbReference type="InterPro" id="IPR011050">
    <property type="entry name" value="Pectin_lyase_fold/virulence"/>
</dbReference>
<feature type="binding site" evidence="5">
    <location>
        <position position="236"/>
    </location>
    <ligand>
        <name>ATP</name>
        <dbReference type="ChEBI" id="CHEBI:30616"/>
    </ligand>
</feature>
<dbReference type="PROSITE" id="PS00107">
    <property type="entry name" value="PROTEIN_KINASE_ATP"/>
    <property type="match status" value="1"/>
</dbReference>
<dbReference type="PANTHER" id="PTHR43289">
    <property type="entry name" value="MITOGEN-ACTIVATED PROTEIN KINASE KINASE KINASE 20-RELATED"/>
    <property type="match status" value="1"/>
</dbReference>
<dbReference type="PANTHER" id="PTHR43289:SF6">
    <property type="entry name" value="SERINE_THREONINE-PROTEIN KINASE NEKL-3"/>
    <property type="match status" value="1"/>
</dbReference>
<evidence type="ECO:0000259" key="7">
    <source>
        <dbReference type="PROSITE" id="PS50011"/>
    </source>
</evidence>
<feature type="region of interest" description="Disordered" evidence="6">
    <location>
        <begin position="171"/>
        <end position="197"/>
    </location>
</feature>
<keyword evidence="3 8" id="KW-0418">Kinase</keyword>
<dbReference type="Pfam" id="PF03781">
    <property type="entry name" value="FGE-sulfatase"/>
    <property type="match status" value="1"/>
</dbReference>
<dbReference type="InterPro" id="IPR039448">
    <property type="entry name" value="Beta_helix"/>
</dbReference>
<evidence type="ECO:0000313" key="9">
    <source>
        <dbReference type="Proteomes" id="UP000319817"/>
    </source>
</evidence>
<dbReference type="Gene3D" id="1.10.510.10">
    <property type="entry name" value="Transferase(Phosphotransferase) domain 1"/>
    <property type="match status" value="1"/>
</dbReference>
<dbReference type="PROSITE" id="PS50011">
    <property type="entry name" value="PROTEIN_KINASE_DOM"/>
    <property type="match status" value="1"/>
</dbReference>
<accession>A0A517NMN7</accession>
<reference evidence="8 9" key="1">
    <citation type="submission" date="2019-02" db="EMBL/GenBank/DDBJ databases">
        <title>Deep-cultivation of Planctomycetes and their phenomic and genomic characterization uncovers novel biology.</title>
        <authorList>
            <person name="Wiegand S."/>
            <person name="Jogler M."/>
            <person name="Boedeker C."/>
            <person name="Pinto D."/>
            <person name="Vollmers J."/>
            <person name="Rivas-Marin E."/>
            <person name="Kohn T."/>
            <person name="Peeters S.H."/>
            <person name="Heuer A."/>
            <person name="Rast P."/>
            <person name="Oberbeckmann S."/>
            <person name="Bunk B."/>
            <person name="Jeske O."/>
            <person name="Meyerdierks A."/>
            <person name="Storesund J.E."/>
            <person name="Kallscheuer N."/>
            <person name="Luecker S."/>
            <person name="Lage O.M."/>
            <person name="Pohl T."/>
            <person name="Merkel B.J."/>
            <person name="Hornburger P."/>
            <person name="Mueller R.-W."/>
            <person name="Bruemmer F."/>
            <person name="Labrenz M."/>
            <person name="Spormann A.M."/>
            <person name="Op den Camp H."/>
            <person name="Overmann J."/>
            <person name="Amann R."/>
            <person name="Jetten M.S.M."/>
            <person name="Mascher T."/>
            <person name="Medema M.H."/>
            <person name="Devos D.P."/>
            <person name="Kaster A.-K."/>
            <person name="Ovreas L."/>
            <person name="Rohde M."/>
            <person name="Galperin M.Y."/>
            <person name="Jogler C."/>
        </authorList>
    </citation>
    <scope>NUCLEOTIDE SEQUENCE [LARGE SCALE GENOMIC DNA]</scope>
    <source>
        <strain evidence="8 9">K23_9</strain>
    </source>
</reference>
<dbReference type="CDD" id="cd14014">
    <property type="entry name" value="STKc_PknB_like"/>
    <property type="match status" value="1"/>
</dbReference>